<reference evidence="4" key="1">
    <citation type="submission" date="2020-02" db="EMBL/GenBank/DDBJ databases">
        <title>Streptomyces sp. ASO4wet.</title>
        <authorList>
            <person name="Risdian C."/>
            <person name="Landwehr W."/>
            <person name="Schupp P."/>
            <person name="Wink J."/>
        </authorList>
    </citation>
    <scope>NUCLEOTIDE SEQUENCE [LARGE SCALE GENOMIC DNA]</scope>
    <source>
        <strain evidence="4">ASO4wet</strain>
    </source>
</reference>
<proteinExistence type="predicted"/>
<dbReference type="Pfam" id="PF03861">
    <property type="entry name" value="ANTAR"/>
    <property type="match status" value="1"/>
</dbReference>
<dbReference type="InterPro" id="IPR005561">
    <property type="entry name" value="ANTAR"/>
</dbReference>
<feature type="compositionally biased region" description="Basic and acidic residues" evidence="1">
    <location>
        <begin position="118"/>
        <end position="136"/>
    </location>
</feature>
<protein>
    <submittedName>
        <fullName evidence="3">ANTAR domain-containing protein</fullName>
    </submittedName>
</protein>
<dbReference type="AlphaFoldDB" id="A0A7T1WUH4"/>
<dbReference type="Proteomes" id="UP000595046">
    <property type="component" value="Chromosome"/>
</dbReference>
<organism evidence="3 4">
    <name type="scientific">Streptomyces bathyalis</name>
    <dbReference type="NCBI Taxonomy" id="2710756"/>
    <lineage>
        <taxon>Bacteria</taxon>
        <taxon>Bacillati</taxon>
        <taxon>Actinomycetota</taxon>
        <taxon>Actinomycetes</taxon>
        <taxon>Kitasatosporales</taxon>
        <taxon>Streptomycetaceae</taxon>
        <taxon>Streptomyces</taxon>
    </lineage>
</organism>
<evidence type="ECO:0000313" key="4">
    <source>
        <dbReference type="Proteomes" id="UP000595046"/>
    </source>
</evidence>
<evidence type="ECO:0000313" key="3">
    <source>
        <dbReference type="EMBL" id="QPP09207.1"/>
    </source>
</evidence>
<dbReference type="RefSeq" id="WP_197352983.1">
    <property type="nucleotide sequence ID" value="NZ_CP048882.1"/>
</dbReference>
<name>A0A7T1WUH4_9ACTN</name>
<keyword evidence="4" id="KW-1185">Reference proteome</keyword>
<sequence>MDQAEELRTELHELRRAMETWSVIDLARGVLMEMFGCTAEAAWVTLRVVSHHTDTKLRTLAEQIIASTQGEPMATAIHASLHEQLRARGKQAREQGPSALTSTSGSNRRERRQSAANGDRRLIEVRSELTEVHEPG</sequence>
<feature type="region of interest" description="Disordered" evidence="1">
    <location>
        <begin position="84"/>
        <end position="136"/>
    </location>
</feature>
<evidence type="ECO:0000256" key="1">
    <source>
        <dbReference type="SAM" id="MobiDB-lite"/>
    </source>
</evidence>
<dbReference type="SUPFAM" id="SSF52172">
    <property type="entry name" value="CheY-like"/>
    <property type="match status" value="1"/>
</dbReference>
<dbReference type="GO" id="GO:0003723">
    <property type="term" value="F:RNA binding"/>
    <property type="evidence" value="ECO:0007669"/>
    <property type="project" value="InterPro"/>
</dbReference>
<dbReference type="SMART" id="SM01012">
    <property type="entry name" value="ANTAR"/>
    <property type="match status" value="1"/>
</dbReference>
<accession>A0A7T1WUH4</accession>
<feature type="domain" description="ANTAR" evidence="2">
    <location>
        <begin position="4"/>
        <end position="65"/>
    </location>
</feature>
<dbReference type="PROSITE" id="PS50921">
    <property type="entry name" value="ANTAR"/>
    <property type="match status" value="1"/>
</dbReference>
<dbReference type="InterPro" id="IPR036388">
    <property type="entry name" value="WH-like_DNA-bd_sf"/>
</dbReference>
<dbReference type="KEGG" id="sbat:G4Z16_25465"/>
<gene>
    <name evidence="3" type="ORF">G4Z16_25465</name>
</gene>
<dbReference type="Gene3D" id="1.10.10.10">
    <property type="entry name" value="Winged helix-like DNA-binding domain superfamily/Winged helix DNA-binding domain"/>
    <property type="match status" value="1"/>
</dbReference>
<dbReference type="InterPro" id="IPR011006">
    <property type="entry name" value="CheY-like_superfamily"/>
</dbReference>
<evidence type="ECO:0000259" key="2">
    <source>
        <dbReference type="PROSITE" id="PS50921"/>
    </source>
</evidence>
<dbReference type="EMBL" id="CP048882">
    <property type="protein sequence ID" value="QPP09207.1"/>
    <property type="molecule type" value="Genomic_DNA"/>
</dbReference>